<dbReference type="GO" id="GO:0032259">
    <property type="term" value="P:methylation"/>
    <property type="evidence" value="ECO:0007669"/>
    <property type="project" value="UniProtKB-KW"/>
</dbReference>
<evidence type="ECO:0000313" key="7">
    <source>
        <dbReference type="Proteomes" id="UP000298133"/>
    </source>
</evidence>
<dbReference type="PANTHER" id="PTHR43712">
    <property type="entry name" value="PUTATIVE (AFU_ORTHOLOGUE AFUA_4G14580)-RELATED"/>
    <property type="match status" value="1"/>
</dbReference>
<evidence type="ECO:0000256" key="1">
    <source>
        <dbReference type="ARBA" id="ARBA00022603"/>
    </source>
</evidence>
<dbReference type="InterPro" id="IPR016461">
    <property type="entry name" value="COMT-like"/>
</dbReference>
<keyword evidence="2 6" id="KW-0808">Transferase</keyword>
<evidence type="ECO:0000256" key="2">
    <source>
        <dbReference type="ARBA" id="ARBA00022679"/>
    </source>
</evidence>
<dbReference type="Proteomes" id="UP000298133">
    <property type="component" value="Unassembled WGS sequence"/>
</dbReference>
<evidence type="ECO:0000259" key="5">
    <source>
        <dbReference type="Pfam" id="PF00891"/>
    </source>
</evidence>
<dbReference type="InterPro" id="IPR029063">
    <property type="entry name" value="SAM-dependent_MTases_sf"/>
</dbReference>
<dbReference type="OrthoDB" id="9766840at2"/>
<dbReference type="AlphaFoldDB" id="A0A4Y8UKB2"/>
<organism evidence="6 7">
    <name type="scientific">Gammaproteobacteria bacterium LSUCC0057</name>
    <dbReference type="NCBI Taxonomy" id="2559237"/>
    <lineage>
        <taxon>Bacteria</taxon>
        <taxon>Pseudomonadati</taxon>
        <taxon>Pseudomonadota</taxon>
        <taxon>Gammaproteobacteria</taxon>
        <taxon>Cellvibrionales</taxon>
        <taxon>Porticoccaceae</taxon>
        <taxon>SAR92 clade</taxon>
    </lineage>
</organism>
<protein>
    <submittedName>
        <fullName evidence="6">Methyltransferase domain-containing protein</fullName>
    </submittedName>
</protein>
<keyword evidence="3" id="KW-0949">S-adenosyl-L-methionine</keyword>
<keyword evidence="7" id="KW-1185">Reference proteome</keyword>
<dbReference type="Pfam" id="PF00891">
    <property type="entry name" value="Methyltransf_2"/>
    <property type="match status" value="1"/>
</dbReference>
<dbReference type="InterPro" id="IPR036388">
    <property type="entry name" value="WH-like_DNA-bd_sf"/>
</dbReference>
<feature type="domain" description="O-methyltransferase C-terminal" evidence="5">
    <location>
        <begin position="108"/>
        <end position="309"/>
    </location>
</feature>
<keyword evidence="1 6" id="KW-0489">Methyltransferase</keyword>
<dbReference type="PIRSF" id="PIRSF005739">
    <property type="entry name" value="O-mtase"/>
    <property type="match status" value="1"/>
</dbReference>
<feature type="active site" description="Proton acceptor" evidence="4">
    <location>
        <position position="235"/>
    </location>
</feature>
<evidence type="ECO:0000256" key="3">
    <source>
        <dbReference type="ARBA" id="ARBA00022691"/>
    </source>
</evidence>
<dbReference type="Gene3D" id="1.10.10.10">
    <property type="entry name" value="Winged helix-like DNA-binding domain superfamily/Winged helix DNA-binding domain"/>
    <property type="match status" value="1"/>
</dbReference>
<evidence type="ECO:0000256" key="4">
    <source>
        <dbReference type="PIRSR" id="PIRSR005739-1"/>
    </source>
</evidence>
<proteinExistence type="predicted"/>
<dbReference type="PANTHER" id="PTHR43712:SF2">
    <property type="entry name" value="O-METHYLTRANSFERASE CICE"/>
    <property type="match status" value="1"/>
</dbReference>
<dbReference type="InterPro" id="IPR036390">
    <property type="entry name" value="WH_DNA-bd_sf"/>
</dbReference>
<dbReference type="SUPFAM" id="SSF46785">
    <property type="entry name" value="Winged helix' DNA-binding domain"/>
    <property type="match status" value="1"/>
</dbReference>
<dbReference type="SUPFAM" id="SSF53335">
    <property type="entry name" value="S-adenosyl-L-methionine-dependent methyltransferases"/>
    <property type="match status" value="1"/>
</dbReference>
<sequence length="336" mass="37909">MTRLPILIENYIDTMALIAAHRLNLFVLLMTESLSIKEIAQILGTNERKKLVALLNYLVAIGALAVIDDVYVATDITRELADTTQPSCHMLELIAEQYMPTLRKLDKALHTNESAFELAFGGEPWLVRQSNPPMEKNFQTWLDCCTDQKTHAFVSEWDWSRYSRLLDVGAGQGALAQIIADYYPNIDVAVFDLPSVISRLEEDNPDSARVHAISGDFFERLPSEYDAYLFKSVLHDWKDESAVKILNVAAQQLNAKGRIIVIERLYCGSQYALNTPSVLQLERLNLMMSAIHGSSERTQVEFECLFARASLYIVQQQSLSGGFTLMELATQPIERV</sequence>
<name>A0A4Y8UKB2_9GAMM</name>
<dbReference type="InterPro" id="IPR001077">
    <property type="entry name" value="COMT_C"/>
</dbReference>
<dbReference type="Gene3D" id="3.40.50.150">
    <property type="entry name" value="Vaccinia Virus protein VP39"/>
    <property type="match status" value="1"/>
</dbReference>
<reference evidence="6 7" key="1">
    <citation type="submission" date="2019-03" db="EMBL/GenBank/DDBJ databases">
        <title>Draft genome of Gammaproteobacteria bacterium LSUCC0057, a member of the SAR92 clade.</title>
        <authorList>
            <person name="Lanclos V.C."/>
            <person name="Doiron C."/>
            <person name="Henson M.W."/>
            <person name="Thrash J.C."/>
        </authorList>
    </citation>
    <scope>NUCLEOTIDE SEQUENCE [LARGE SCALE GENOMIC DNA]</scope>
    <source>
        <strain evidence="6 7">LSUCC0057</strain>
    </source>
</reference>
<dbReference type="CDD" id="cd02440">
    <property type="entry name" value="AdoMet_MTases"/>
    <property type="match status" value="1"/>
</dbReference>
<gene>
    <name evidence="6" type="ORF">E3W66_05060</name>
</gene>
<comment type="caution">
    <text evidence="6">The sequence shown here is derived from an EMBL/GenBank/DDBJ whole genome shotgun (WGS) entry which is preliminary data.</text>
</comment>
<evidence type="ECO:0000313" key="6">
    <source>
        <dbReference type="EMBL" id="TFH69286.1"/>
    </source>
</evidence>
<dbReference type="GO" id="GO:0008171">
    <property type="term" value="F:O-methyltransferase activity"/>
    <property type="evidence" value="ECO:0007669"/>
    <property type="project" value="InterPro"/>
</dbReference>
<dbReference type="EMBL" id="SPIA01000001">
    <property type="protein sequence ID" value="TFH69286.1"/>
    <property type="molecule type" value="Genomic_DNA"/>
</dbReference>
<accession>A0A4Y8UKB2</accession>
<dbReference type="PROSITE" id="PS51683">
    <property type="entry name" value="SAM_OMT_II"/>
    <property type="match status" value="1"/>
</dbReference>